<evidence type="ECO:0000259" key="3">
    <source>
        <dbReference type="PROSITE" id="PS50214"/>
    </source>
</evidence>
<gene>
    <name evidence="4" type="ORF">SDRG_08793</name>
</gene>
<reference evidence="4 5" key="1">
    <citation type="submission" date="2012-04" db="EMBL/GenBank/DDBJ databases">
        <title>The Genome Sequence of Saprolegnia declina VS20.</title>
        <authorList>
            <consortium name="The Broad Institute Genome Sequencing Platform"/>
            <person name="Russ C."/>
            <person name="Nusbaum C."/>
            <person name="Tyler B."/>
            <person name="van West P."/>
            <person name="Dieguez-Uribeondo J."/>
            <person name="de Bruijn I."/>
            <person name="Tripathy S."/>
            <person name="Jiang R."/>
            <person name="Young S.K."/>
            <person name="Zeng Q."/>
            <person name="Gargeya S."/>
            <person name="Fitzgerald M."/>
            <person name="Haas B."/>
            <person name="Abouelleil A."/>
            <person name="Alvarado L."/>
            <person name="Arachchi H.M."/>
            <person name="Berlin A."/>
            <person name="Chapman S.B."/>
            <person name="Goldberg J."/>
            <person name="Griggs A."/>
            <person name="Gujja S."/>
            <person name="Hansen M."/>
            <person name="Howarth C."/>
            <person name="Imamovic A."/>
            <person name="Larimer J."/>
            <person name="McCowen C."/>
            <person name="Montmayeur A."/>
            <person name="Murphy C."/>
            <person name="Neiman D."/>
            <person name="Pearson M."/>
            <person name="Priest M."/>
            <person name="Roberts A."/>
            <person name="Saif S."/>
            <person name="Shea T."/>
            <person name="Sisk P."/>
            <person name="Sykes S."/>
            <person name="Wortman J."/>
            <person name="Nusbaum C."/>
            <person name="Birren B."/>
        </authorList>
    </citation>
    <scope>NUCLEOTIDE SEQUENCE [LARGE SCALE GENOMIC DNA]</scope>
    <source>
        <strain evidence="4 5">VS20</strain>
    </source>
</reference>
<dbReference type="GeneID" id="19949520"/>
<name>T0Q742_SAPDV</name>
<feature type="transmembrane region" description="Helical" evidence="1">
    <location>
        <begin position="565"/>
        <end position="584"/>
    </location>
</feature>
<feature type="domain" description="Disintegrin" evidence="3">
    <location>
        <begin position="361"/>
        <end position="469"/>
    </location>
</feature>
<proteinExistence type="predicted"/>
<dbReference type="PANTHER" id="PTHR11905:SF159">
    <property type="entry name" value="ADAM METALLOPROTEASE"/>
    <property type="match status" value="1"/>
</dbReference>
<dbReference type="InterPro" id="IPR001762">
    <property type="entry name" value="Disintegrin_dom"/>
</dbReference>
<keyword evidence="2" id="KW-0732">Signal</keyword>
<keyword evidence="1" id="KW-0812">Transmembrane</keyword>
<dbReference type="OMA" id="GCVKSHE"/>
<feature type="domain" description="Disintegrin" evidence="3">
    <location>
        <begin position="163"/>
        <end position="271"/>
    </location>
</feature>
<sequence>MHRIAIVLSALVPIVLASGEGGERGYGGYGGYSGYGGYGSNACSQLTDCVVKPCYIVKCLYGSCVYDKQPYGTKCPGKGDLNNGSCDDDANDFCDDSGQCNDAFKPATHVCRPAANVCDVPELCDGSCSFCPTDQFAAKKTVCSSIGASSGGLCDSVDYCDGRGRCVDGFRPAGSVCRAAVDVCDVPETCSGKTGACPANKFAAQTTVCTAIGKSSGGLCDCVDYCNGRGKCIDSFKPTGTVCRAATDVCDVAETCSGASGVCPADAFAPKTTACTSLGKSTGGDCDDVDYCNGNGKCVDGFKPKGSVCRAAANVCDVAETCNGSNGNCPSNAFAPKTTVCTSIGKSTGGLCDGVDYCDGDGCCIDGFRAAGGVCRAAVNVCDKAETCSGKSGACPSDSFAKKGTDCSSIGLSSGRLCNEKDTCDGRGCCVETYKPAGTVCRPAASECDVPEVCPGNSGVCPKNAFAPSTKACNGKSTGGACDGDDTCDGNGACVDKYLDAHSLCYHKQGVCDGNVFCDGTSAVCPVPKAYTLLTAQALRSCATSVSRFTSTSLASLYEASVTRYGVVLLVSCLCVSALAVFVARKARVSEDDAFAYYLET</sequence>
<dbReference type="InterPro" id="IPR036436">
    <property type="entry name" value="Disintegrin_dom_sf"/>
</dbReference>
<dbReference type="SMART" id="SM00050">
    <property type="entry name" value="DISIN"/>
    <property type="match status" value="3"/>
</dbReference>
<keyword evidence="5" id="KW-1185">Reference proteome</keyword>
<dbReference type="PROSITE" id="PS50214">
    <property type="entry name" value="DISINTEGRIN_2"/>
    <property type="match status" value="2"/>
</dbReference>
<dbReference type="RefSeq" id="XP_008612912.1">
    <property type="nucleotide sequence ID" value="XM_008614690.1"/>
</dbReference>
<evidence type="ECO:0000313" key="4">
    <source>
        <dbReference type="EMBL" id="EQC33689.1"/>
    </source>
</evidence>
<dbReference type="AlphaFoldDB" id="T0Q742"/>
<accession>T0Q742</accession>
<dbReference type="Proteomes" id="UP000030762">
    <property type="component" value="Unassembled WGS sequence"/>
</dbReference>
<keyword evidence="1" id="KW-1133">Transmembrane helix</keyword>
<dbReference type="VEuPathDB" id="FungiDB:SDRG_08793"/>
<dbReference type="InParanoid" id="T0Q742"/>
<dbReference type="OrthoDB" id="73503at2759"/>
<dbReference type="EMBL" id="JH767158">
    <property type="protein sequence ID" value="EQC33689.1"/>
    <property type="molecule type" value="Genomic_DNA"/>
</dbReference>
<dbReference type="SUPFAM" id="SSF57552">
    <property type="entry name" value="Blood coagulation inhibitor (disintegrin)"/>
    <property type="match status" value="6"/>
</dbReference>
<feature type="chain" id="PRO_5004569356" description="Disintegrin domain-containing protein" evidence="2">
    <location>
        <begin position="18"/>
        <end position="601"/>
    </location>
</feature>
<feature type="signal peptide" evidence="2">
    <location>
        <begin position="1"/>
        <end position="17"/>
    </location>
</feature>
<protein>
    <recommendedName>
        <fullName evidence="3">Disintegrin domain-containing protein</fullName>
    </recommendedName>
</protein>
<dbReference type="STRING" id="1156394.T0Q742"/>
<evidence type="ECO:0000313" key="5">
    <source>
        <dbReference type="Proteomes" id="UP000030762"/>
    </source>
</evidence>
<organism evidence="4 5">
    <name type="scientific">Saprolegnia diclina (strain VS20)</name>
    <dbReference type="NCBI Taxonomy" id="1156394"/>
    <lineage>
        <taxon>Eukaryota</taxon>
        <taxon>Sar</taxon>
        <taxon>Stramenopiles</taxon>
        <taxon>Oomycota</taxon>
        <taxon>Saprolegniomycetes</taxon>
        <taxon>Saprolegniales</taxon>
        <taxon>Saprolegniaceae</taxon>
        <taxon>Saprolegnia</taxon>
    </lineage>
</organism>
<dbReference type="Gene3D" id="4.10.70.10">
    <property type="entry name" value="Disintegrin domain"/>
    <property type="match status" value="6"/>
</dbReference>
<evidence type="ECO:0000256" key="1">
    <source>
        <dbReference type="SAM" id="Phobius"/>
    </source>
</evidence>
<keyword evidence="1" id="KW-0472">Membrane</keyword>
<dbReference type="eggNOG" id="ENOG502SQGG">
    <property type="taxonomic scope" value="Eukaryota"/>
</dbReference>
<dbReference type="PANTHER" id="PTHR11905">
    <property type="entry name" value="ADAM A DISINTEGRIN AND METALLOPROTEASE DOMAIN"/>
    <property type="match status" value="1"/>
</dbReference>
<evidence type="ECO:0000256" key="2">
    <source>
        <dbReference type="SAM" id="SignalP"/>
    </source>
</evidence>